<dbReference type="InterPro" id="IPR001314">
    <property type="entry name" value="Peptidase_S1A"/>
</dbReference>
<keyword evidence="3" id="KW-0732">Signal</keyword>
<dbReference type="AlphaFoldDB" id="A0A090L7N2"/>
<evidence type="ECO:0000256" key="1">
    <source>
        <dbReference type="ARBA" id="ARBA00023157"/>
    </source>
</evidence>
<evidence type="ECO:0000313" key="8">
    <source>
        <dbReference type="WormBase" id="SRAE_2000039800"/>
    </source>
</evidence>
<dbReference type="PRINTS" id="PR00722">
    <property type="entry name" value="CHYMOTRYPSIN"/>
</dbReference>
<feature type="chain" id="PRO_5015030548" evidence="3">
    <location>
        <begin position="17"/>
        <end position="288"/>
    </location>
</feature>
<proteinExistence type="predicted"/>
<dbReference type="PROSITE" id="PS00135">
    <property type="entry name" value="TRYPSIN_SER"/>
    <property type="match status" value="1"/>
</dbReference>
<dbReference type="CTD" id="36378086"/>
<dbReference type="PROSITE" id="PS50240">
    <property type="entry name" value="TRYPSIN_DOM"/>
    <property type="match status" value="1"/>
</dbReference>
<keyword evidence="2" id="KW-0645">Protease</keyword>
<evidence type="ECO:0000313" key="5">
    <source>
        <dbReference type="EMBL" id="CEF65722.1"/>
    </source>
</evidence>
<dbReference type="Gene3D" id="2.40.10.10">
    <property type="entry name" value="Trypsin-like serine proteases"/>
    <property type="match status" value="2"/>
</dbReference>
<name>A0A090L7N2_STRRB</name>
<reference evidence="7" key="2">
    <citation type="submission" date="2020-12" db="UniProtKB">
        <authorList>
            <consortium name="WormBaseParasite"/>
        </authorList>
    </citation>
    <scope>IDENTIFICATION</scope>
</reference>
<dbReference type="PANTHER" id="PTHR24260">
    <property type="match status" value="1"/>
</dbReference>
<dbReference type="InterPro" id="IPR051333">
    <property type="entry name" value="CLIP_Serine_Protease"/>
</dbReference>
<dbReference type="InterPro" id="IPR001254">
    <property type="entry name" value="Trypsin_dom"/>
</dbReference>
<keyword evidence="1" id="KW-1015">Disulfide bond</keyword>
<dbReference type="PANTHER" id="PTHR24260:SF136">
    <property type="entry name" value="GH08193P-RELATED"/>
    <property type="match status" value="1"/>
</dbReference>
<reference evidence="5 6" key="1">
    <citation type="submission" date="2014-09" db="EMBL/GenBank/DDBJ databases">
        <authorList>
            <person name="Martin A.A."/>
        </authorList>
    </citation>
    <scope>NUCLEOTIDE SEQUENCE</scope>
    <source>
        <strain evidence="6">ED321</strain>
        <strain evidence="5">ED321 Heterogonic</strain>
    </source>
</reference>
<dbReference type="WormBase" id="SRAE_2000039800">
    <property type="protein sequence ID" value="SRP06233"/>
    <property type="gene ID" value="WBGene00260592"/>
</dbReference>
<feature type="domain" description="Peptidase S1" evidence="4">
    <location>
        <begin position="13"/>
        <end position="280"/>
    </location>
</feature>
<dbReference type="EMBL" id="LN609529">
    <property type="protein sequence ID" value="CEF65722.1"/>
    <property type="molecule type" value="Genomic_DNA"/>
</dbReference>
<dbReference type="WBParaSite" id="SRAE_2000039800.1">
    <property type="protein sequence ID" value="SRAE_2000039800.1"/>
    <property type="gene ID" value="WBGene00260592"/>
</dbReference>
<dbReference type="GeneID" id="36378086"/>
<dbReference type="InterPro" id="IPR018114">
    <property type="entry name" value="TRYPSIN_HIS"/>
</dbReference>
<evidence type="ECO:0000256" key="2">
    <source>
        <dbReference type="RuleBase" id="RU363034"/>
    </source>
</evidence>
<dbReference type="SMART" id="SM00020">
    <property type="entry name" value="Tryp_SPc"/>
    <property type="match status" value="1"/>
</dbReference>
<dbReference type="SUPFAM" id="SSF50494">
    <property type="entry name" value="Trypsin-like serine proteases"/>
    <property type="match status" value="1"/>
</dbReference>
<keyword evidence="2" id="KW-0378">Hydrolase</keyword>
<dbReference type="Pfam" id="PF00089">
    <property type="entry name" value="Trypsin"/>
    <property type="match status" value="1"/>
</dbReference>
<feature type="signal peptide" evidence="3">
    <location>
        <begin position="1"/>
        <end position="16"/>
    </location>
</feature>
<accession>A0A090L7N2</accession>
<keyword evidence="6" id="KW-1185">Reference proteome</keyword>
<dbReference type="GO" id="GO:0004252">
    <property type="term" value="F:serine-type endopeptidase activity"/>
    <property type="evidence" value="ECO:0007669"/>
    <property type="project" value="InterPro"/>
</dbReference>
<gene>
    <name evidence="5 7 8" type="ORF">SRAE_2000039800</name>
</gene>
<organism evidence="5">
    <name type="scientific">Strongyloides ratti</name>
    <name type="common">Parasitic roundworm</name>
    <dbReference type="NCBI Taxonomy" id="34506"/>
    <lineage>
        <taxon>Eukaryota</taxon>
        <taxon>Metazoa</taxon>
        <taxon>Ecdysozoa</taxon>
        <taxon>Nematoda</taxon>
        <taxon>Chromadorea</taxon>
        <taxon>Rhabditida</taxon>
        <taxon>Tylenchina</taxon>
        <taxon>Panagrolaimomorpha</taxon>
        <taxon>Strongyloidoidea</taxon>
        <taxon>Strongyloididae</taxon>
        <taxon>Strongyloides</taxon>
    </lineage>
</organism>
<dbReference type="OrthoDB" id="6376138at2759"/>
<evidence type="ECO:0000313" key="6">
    <source>
        <dbReference type="Proteomes" id="UP000035682"/>
    </source>
</evidence>
<keyword evidence="2" id="KW-0720">Serine protease</keyword>
<protein>
    <submittedName>
        <fullName evidence="5">Peptidase S1 domain and Peptidase S1A, chymotrypsin-type family and Trypsin-like cysteine/serine peptidase domain-containing protein</fullName>
    </submittedName>
</protein>
<dbReference type="GO" id="GO:0006508">
    <property type="term" value="P:proteolysis"/>
    <property type="evidence" value="ECO:0007669"/>
    <property type="project" value="UniProtKB-KW"/>
</dbReference>
<evidence type="ECO:0000256" key="3">
    <source>
        <dbReference type="SAM" id="SignalP"/>
    </source>
</evidence>
<dbReference type="STRING" id="34506.A0A090L7N2"/>
<dbReference type="Proteomes" id="UP000035682">
    <property type="component" value="Unplaced"/>
</dbReference>
<evidence type="ECO:0000259" key="4">
    <source>
        <dbReference type="PROSITE" id="PS50240"/>
    </source>
</evidence>
<dbReference type="InterPro" id="IPR009003">
    <property type="entry name" value="Peptidase_S1_PA"/>
</dbReference>
<dbReference type="RefSeq" id="XP_024504922.1">
    <property type="nucleotide sequence ID" value="XM_024651223.1"/>
</dbReference>
<dbReference type="InterPro" id="IPR043504">
    <property type="entry name" value="Peptidase_S1_PA_chymotrypsin"/>
</dbReference>
<dbReference type="InterPro" id="IPR033116">
    <property type="entry name" value="TRYPSIN_SER"/>
</dbReference>
<evidence type="ECO:0000313" key="7">
    <source>
        <dbReference type="WBParaSite" id="SRAE_2000039800.1"/>
    </source>
</evidence>
<dbReference type="PROSITE" id="PS00134">
    <property type="entry name" value="TRYPSIN_HIS"/>
    <property type="match status" value="1"/>
</dbReference>
<sequence>MIVFFLIFIIPNIVSCWSVYSSNGTYDYDVALIYYNPDQFTNLRCSGLLISSNVILTAAHCFENNHYLEGYINPKDVKIYLGLPIVNNDYLKKTEQKVKQIIIHENYHFTYSEFDIGLIILEKVIPNFCNKPHYSLAPILDIINIGGNFKLNSFPQYDNCFFMGWGSPNLSIENNVLNKKKIRKLKMRNDISSQKAIRQTMLLSNIINSDDSPCNGDSGGPIICKQIVGHTPHNYVIGVVSETSSTASLDASSKEFCEKTDMMLGTSVGLHINWLNDKINYFKDTTSC</sequence>